<protein>
    <submittedName>
        <fullName evidence="2">Uncharacterized protein</fullName>
    </submittedName>
</protein>
<sequence length="196" mass="22411">MISHKAEFTTMLNISIIMLLGSALSYVLAAPVYHLIPATPVVSLPDTCPAVQFPMERPAHLQTEDILGHASSTGMHPADPHLGMDPPDYLPKEVPRKLTDEERRKIVDILRNYPPGHAYRINESPYPIRLAKAYWEKGWDGGRVRVYDENDILLHDTGYFHFNAGSILREMQKSRDKKSKRKARCRRKRKRQGKGK</sequence>
<proteinExistence type="predicted"/>
<organism evidence="2 3">
    <name type="scientific">Puccinia graminis f. sp. tritici</name>
    <dbReference type="NCBI Taxonomy" id="56615"/>
    <lineage>
        <taxon>Eukaryota</taxon>
        <taxon>Fungi</taxon>
        <taxon>Dikarya</taxon>
        <taxon>Basidiomycota</taxon>
        <taxon>Pucciniomycotina</taxon>
        <taxon>Pucciniomycetes</taxon>
        <taxon>Pucciniales</taxon>
        <taxon>Pucciniaceae</taxon>
        <taxon>Puccinia</taxon>
    </lineage>
</organism>
<feature type="region of interest" description="Disordered" evidence="1">
    <location>
        <begin position="171"/>
        <end position="196"/>
    </location>
</feature>
<name>A0A5B0S986_PUCGR</name>
<gene>
    <name evidence="2" type="ORF">PGTUg99_030312</name>
</gene>
<dbReference type="Proteomes" id="UP000325313">
    <property type="component" value="Unassembled WGS sequence"/>
</dbReference>
<dbReference type="EMBL" id="VDEP01000071">
    <property type="protein sequence ID" value="KAA1133663.1"/>
    <property type="molecule type" value="Genomic_DNA"/>
</dbReference>
<evidence type="ECO:0000313" key="2">
    <source>
        <dbReference type="EMBL" id="KAA1133663.1"/>
    </source>
</evidence>
<dbReference type="AlphaFoldDB" id="A0A5B0S986"/>
<accession>A0A5B0S986</accession>
<feature type="compositionally biased region" description="Basic residues" evidence="1">
    <location>
        <begin position="175"/>
        <end position="196"/>
    </location>
</feature>
<comment type="caution">
    <text evidence="2">The sequence shown here is derived from an EMBL/GenBank/DDBJ whole genome shotgun (WGS) entry which is preliminary data.</text>
</comment>
<evidence type="ECO:0000256" key="1">
    <source>
        <dbReference type="SAM" id="MobiDB-lite"/>
    </source>
</evidence>
<evidence type="ECO:0000313" key="3">
    <source>
        <dbReference type="Proteomes" id="UP000325313"/>
    </source>
</evidence>
<reference evidence="2 3" key="1">
    <citation type="submission" date="2019-05" db="EMBL/GenBank/DDBJ databases">
        <title>Emergence of the Ug99 lineage of the wheat stem rust pathogen through somatic hybridization.</title>
        <authorList>
            <person name="Li F."/>
            <person name="Upadhyaya N.M."/>
            <person name="Sperschneider J."/>
            <person name="Matny O."/>
            <person name="Nguyen-Phuc H."/>
            <person name="Mago R."/>
            <person name="Raley C."/>
            <person name="Miller M.E."/>
            <person name="Silverstein K.A.T."/>
            <person name="Henningsen E."/>
            <person name="Hirsch C.D."/>
            <person name="Visser B."/>
            <person name="Pretorius Z.A."/>
            <person name="Steffenson B.J."/>
            <person name="Schwessinger B."/>
            <person name="Dodds P.N."/>
            <person name="Figueroa M."/>
        </authorList>
    </citation>
    <scope>NUCLEOTIDE SEQUENCE [LARGE SCALE GENOMIC DNA]</scope>
    <source>
        <strain evidence="2 3">Ug99</strain>
    </source>
</reference>